<dbReference type="InterPro" id="IPR006944">
    <property type="entry name" value="Phage/GTA_portal"/>
</dbReference>
<dbReference type="EMBL" id="ADLD01000013">
    <property type="protein sequence ID" value="EHB92054.1"/>
    <property type="molecule type" value="Genomic_DNA"/>
</dbReference>
<dbReference type="eggNOG" id="COG4695">
    <property type="taxonomic scope" value="Bacteria"/>
</dbReference>
<evidence type="ECO:0000313" key="2">
    <source>
        <dbReference type="Proteomes" id="UP000006008"/>
    </source>
</evidence>
<dbReference type="Pfam" id="PF04860">
    <property type="entry name" value="Phage_portal"/>
    <property type="match status" value="1"/>
</dbReference>
<keyword evidence="2" id="KW-1185">Reference proteome</keyword>
<sequence length="438" mass="49798">MIKFWGRKKQVERKGYFPDKTNKDNEYFRQLNESIYMNSRLIDFPKVDRHSLVRIYEQNYAVFSIVNRCADAIAKAVRYAELNDKDNNVIDSHWSIDLLRNPNDLESQKEFIKAWAINKLVLGDAFVYGMEGVGLKSGQFISQYIMPSQEVFIVRGGPFTPISGFTLSSNLTLNSELTPKNVMFSRDYNPDVTTNYGLSPLVSAAKLTYIIDNGLKRQNTTIQQGGVSAIVTPKEDITHGGPTEIAKQNTEEDLNQRRDGRHISYMRSPIDVHLLGDTPVNLALLDSSDSAVSALCFVYGYPYALYKSETTYDNQAAAKKILIENIGIPYAEDFLEKYTKFCRFENGEHWIINTDKIDELKKDVTEMLNAYDKSYRSYNDRAKLLELDTIDESWANEPIFPINVMPGKPTESLVSEQYLSGDDNSTVSGSMEHIPPKQ</sequence>
<reference evidence="1 2" key="1">
    <citation type="submission" date="2011-08" db="EMBL/GenBank/DDBJ databases">
        <title>The Genome Sequence of Alistipes indistinctus YIT 12060.</title>
        <authorList>
            <consortium name="The Broad Institute Genome Sequencing Platform"/>
            <person name="Earl A."/>
            <person name="Ward D."/>
            <person name="Feldgarden M."/>
            <person name="Gevers D."/>
            <person name="Morotomi M."/>
            <person name="Young S.K."/>
            <person name="Zeng Q."/>
            <person name="Gargeya S."/>
            <person name="Fitzgerald M."/>
            <person name="Haas B."/>
            <person name="Abouelleil A."/>
            <person name="Alvarado L."/>
            <person name="Arachchi H.M."/>
            <person name="Berlin A."/>
            <person name="Brown A."/>
            <person name="Chapman S.B."/>
            <person name="Chen Z."/>
            <person name="Dunbar C."/>
            <person name="Freedman E."/>
            <person name="Gearin G."/>
            <person name="Gellesch M."/>
            <person name="Goldberg J."/>
            <person name="Griggs A."/>
            <person name="Gujja S."/>
            <person name="Heiman D."/>
            <person name="Howarth C."/>
            <person name="Larson L."/>
            <person name="Lui A."/>
            <person name="MacDonald P.J.P."/>
            <person name="Montmayeur A."/>
            <person name="Murphy C."/>
            <person name="Neiman D."/>
            <person name="Pearson M."/>
            <person name="Priest M."/>
            <person name="Roberts A."/>
            <person name="Saif S."/>
            <person name="Shea T."/>
            <person name="Shenoy N."/>
            <person name="Sisk P."/>
            <person name="Stolte C."/>
            <person name="Sykes S."/>
            <person name="Wortman J."/>
            <person name="Nusbaum C."/>
            <person name="Birren B."/>
        </authorList>
    </citation>
    <scope>NUCLEOTIDE SEQUENCE [LARGE SCALE GENOMIC DNA]</scope>
    <source>
        <strain evidence="1 2">YIT 12060</strain>
    </source>
</reference>
<dbReference type="PATRIC" id="fig|742725.3.peg.2181"/>
<organism evidence="1 2">
    <name type="scientific">Alistipes indistinctus YIT 12060</name>
    <dbReference type="NCBI Taxonomy" id="742725"/>
    <lineage>
        <taxon>Bacteria</taxon>
        <taxon>Pseudomonadati</taxon>
        <taxon>Bacteroidota</taxon>
        <taxon>Bacteroidia</taxon>
        <taxon>Bacteroidales</taxon>
        <taxon>Rikenellaceae</taxon>
        <taxon>Alistipes</taxon>
    </lineage>
</organism>
<evidence type="ECO:0008006" key="3">
    <source>
        <dbReference type="Google" id="ProtNLM"/>
    </source>
</evidence>
<dbReference type="STRING" id="742725.HMPREF9450_02103"/>
<comment type="caution">
    <text evidence="1">The sequence shown here is derived from an EMBL/GenBank/DDBJ whole genome shotgun (WGS) entry which is preliminary data.</text>
</comment>
<evidence type="ECO:0000313" key="1">
    <source>
        <dbReference type="EMBL" id="EHB92054.1"/>
    </source>
</evidence>
<accession>G5H917</accession>
<gene>
    <name evidence="1" type="ORF">HMPREF9450_02103</name>
</gene>
<dbReference type="HOGENOM" id="CLU_625044_0_0_10"/>
<name>G5H917_9BACT</name>
<proteinExistence type="predicted"/>
<dbReference type="AlphaFoldDB" id="G5H917"/>
<dbReference type="Proteomes" id="UP000006008">
    <property type="component" value="Unassembled WGS sequence"/>
</dbReference>
<protein>
    <recommendedName>
        <fullName evidence="3">Phage portal protein</fullName>
    </recommendedName>
</protein>